<accession>A0AAD7G7M2</accession>
<evidence type="ECO:0000313" key="2">
    <source>
        <dbReference type="Proteomes" id="UP001221757"/>
    </source>
</evidence>
<comment type="caution">
    <text evidence="1">The sequence shown here is derived from an EMBL/GenBank/DDBJ whole genome shotgun (WGS) entry which is preliminary data.</text>
</comment>
<dbReference type="Proteomes" id="UP001221757">
    <property type="component" value="Unassembled WGS sequence"/>
</dbReference>
<evidence type="ECO:0000313" key="1">
    <source>
        <dbReference type="EMBL" id="KAJ7667344.1"/>
    </source>
</evidence>
<keyword evidence="2" id="KW-1185">Reference proteome</keyword>
<dbReference type="AlphaFoldDB" id="A0AAD7G7M2"/>
<name>A0AAD7G7M2_MYCRO</name>
<protein>
    <submittedName>
        <fullName evidence="1">Uncharacterized protein</fullName>
    </submittedName>
</protein>
<gene>
    <name evidence="1" type="ORF">B0H17DRAFT_1142749</name>
</gene>
<dbReference type="EMBL" id="JARKIE010000201">
    <property type="protein sequence ID" value="KAJ7667344.1"/>
    <property type="molecule type" value="Genomic_DNA"/>
</dbReference>
<proteinExistence type="predicted"/>
<reference evidence="1" key="1">
    <citation type="submission" date="2023-03" db="EMBL/GenBank/DDBJ databases">
        <title>Massive genome expansion in bonnet fungi (Mycena s.s.) driven by repeated elements and novel gene families across ecological guilds.</title>
        <authorList>
            <consortium name="Lawrence Berkeley National Laboratory"/>
            <person name="Harder C.B."/>
            <person name="Miyauchi S."/>
            <person name="Viragh M."/>
            <person name="Kuo A."/>
            <person name="Thoen E."/>
            <person name="Andreopoulos B."/>
            <person name="Lu D."/>
            <person name="Skrede I."/>
            <person name="Drula E."/>
            <person name="Henrissat B."/>
            <person name="Morin E."/>
            <person name="Kohler A."/>
            <person name="Barry K."/>
            <person name="LaButti K."/>
            <person name="Morin E."/>
            <person name="Salamov A."/>
            <person name="Lipzen A."/>
            <person name="Mereny Z."/>
            <person name="Hegedus B."/>
            <person name="Baldrian P."/>
            <person name="Stursova M."/>
            <person name="Weitz H."/>
            <person name="Taylor A."/>
            <person name="Grigoriev I.V."/>
            <person name="Nagy L.G."/>
            <person name="Martin F."/>
            <person name="Kauserud H."/>
        </authorList>
    </citation>
    <scope>NUCLEOTIDE SEQUENCE</scope>
    <source>
        <strain evidence="1">CBHHK067</strain>
    </source>
</reference>
<sequence length="205" mass="23310">MPTSEQVNPPDGITIGPVEETIEHRAEKVPTGVQNISKTVQKYSGPRKMLKMGNHLVKESKLRTQTCDAKSGRKVIPPLRKGLGSSAKRHEKLFREFAKYMEWIHLLFWFAGTTAAEKIQLKNHTDHANLTSRKLSPYMLPFDSAFTAVGHLRNHRTFPARADGHQCLSAEPALRSVAERGFRGRSAYLIRHDPELGMTEFWFKF</sequence>
<organism evidence="1 2">
    <name type="scientific">Mycena rosella</name>
    <name type="common">Pink bonnet</name>
    <name type="synonym">Agaricus rosellus</name>
    <dbReference type="NCBI Taxonomy" id="1033263"/>
    <lineage>
        <taxon>Eukaryota</taxon>
        <taxon>Fungi</taxon>
        <taxon>Dikarya</taxon>
        <taxon>Basidiomycota</taxon>
        <taxon>Agaricomycotina</taxon>
        <taxon>Agaricomycetes</taxon>
        <taxon>Agaricomycetidae</taxon>
        <taxon>Agaricales</taxon>
        <taxon>Marasmiineae</taxon>
        <taxon>Mycenaceae</taxon>
        <taxon>Mycena</taxon>
    </lineage>
</organism>